<accession>A0A1R1I9G6</accession>
<reference evidence="2 3" key="1">
    <citation type="submission" date="2016-10" db="EMBL/GenBank/DDBJ databases">
        <title>Alkaliphiles isolated from bioreactors.</title>
        <authorList>
            <person name="Salah Z."/>
            <person name="Rout S.P."/>
            <person name="Humphreys P.N."/>
        </authorList>
    </citation>
    <scope>NUCLEOTIDE SEQUENCE [LARGE SCALE GENOMIC DNA]</scope>
    <source>
        <strain evidence="2 3">ZS02</strain>
    </source>
</reference>
<dbReference type="PRINTS" id="PR00420">
    <property type="entry name" value="RNGMNOXGNASE"/>
</dbReference>
<dbReference type="Proteomes" id="UP000187526">
    <property type="component" value="Unassembled WGS sequence"/>
</dbReference>
<sequence>MRVAVIGAGWAGLAAAVELTGHGAAVTLFEAGRVAGGRARSVEIDGRRLDNGQHILLGAYRETLALMRKVGADPELLFERRPLQVVGPGGFRLTLPKLPAPLNVAWGLLGAAAVDLPEKLKTALWMQGIKWRGFRLTRDESVADWLDAAGQTGVLRQQLWEPLCLAALNTPAERASAQLFANVLRDSLGSSRRTDTDLLLPRVPFGELLPEPACRWLAANGATLRFGQRVRTVDAGCVDGEVFDAVIVAVAPQHLGALLPEIAADFAYEPIITVYLQVPAKTGLPFPLLHLGGNTGAWAVDRGHGLFGCAISGHGDWEALSDDALAAAMEAALGLGKADWHKVVREKRATFSCRPQQPRPDHRSADPRVFLAGDHTWADYPATLEGAVRSGLRAARAVYPASRPD</sequence>
<dbReference type="PANTHER" id="PTHR42923:SF47">
    <property type="entry name" value="BLR3003 PROTEIN"/>
    <property type="match status" value="1"/>
</dbReference>
<dbReference type="STRING" id="418702.BJN45_06360"/>
<proteinExistence type="predicted"/>
<dbReference type="GO" id="GO:0016491">
    <property type="term" value="F:oxidoreductase activity"/>
    <property type="evidence" value="ECO:0007669"/>
    <property type="project" value="InterPro"/>
</dbReference>
<dbReference type="SUPFAM" id="SSF51905">
    <property type="entry name" value="FAD/NAD(P)-binding domain"/>
    <property type="match status" value="1"/>
</dbReference>
<dbReference type="InterPro" id="IPR036188">
    <property type="entry name" value="FAD/NAD-bd_sf"/>
</dbReference>
<organism evidence="2 3">
    <name type="scientific">Azonexus hydrophilus</name>
    <dbReference type="NCBI Taxonomy" id="418702"/>
    <lineage>
        <taxon>Bacteria</taxon>
        <taxon>Pseudomonadati</taxon>
        <taxon>Pseudomonadota</taxon>
        <taxon>Betaproteobacteria</taxon>
        <taxon>Rhodocyclales</taxon>
        <taxon>Azonexaceae</taxon>
        <taxon>Azonexus</taxon>
    </lineage>
</organism>
<dbReference type="InterPro" id="IPR050464">
    <property type="entry name" value="Zeta_carotene_desat/Oxidored"/>
</dbReference>
<feature type="domain" description="Amine oxidase" evidence="1">
    <location>
        <begin position="11"/>
        <end position="398"/>
    </location>
</feature>
<dbReference type="InterPro" id="IPR002937">
    <property type="entry name" value="Amino_oxidase"/>
</dbReference>
<dbReference type="AlphaFoldDB" id="A0A1R1I9G6"/>
<name>A0A1R1I9G6_9RHOO</name>
<evidence type="ECO:0000313" key="3">
    <source>
        <dbReference type="Proteomes" id="UP000187526"/>
    </source>
</evidence>
<dbReference type="OrthoDB" id="7849608at2"/>
<protein>
    <recommendedName>
        <fullName evidence="1">Amine oxidase domain-containing protein</fullName>
    </recommendedName>
</protein>
<gene>
    <name evidence="2" type="ORF">BJN45_06360</name>
</gene>
<dbReference type="Pfam" id="PF01593">
    <property type="entry name" value="Amino_oxidase"/>
    <property type="match status" value="1"/>
</dbReference>
<evidence type="ECO:0000313" key="2">
    <source>
        <dbReference type="EMBL" id="OMG55260.1"/>
    </source>
</evidence>
<dbReference type="InterPro" id="IPR017830">
    <property type="entry name" value="SQase_HpnE"/>
</dbReference>
<comment type="caution">
    <text evidence="2">The sequence shown here is derived from an EMBL/GenBank/DDBJ whole genome shotgun (WGS) entry which is preliminary data.</text>
</comment>
<keyword evidence="3" id="KW-1185">Reference proteome</keyword>
<dbReference type="EMBL" id="MTHD01000002">
    <property type="protein sequence ID" value="OMG55260.1"/>
    <property type="molecule type" value="Genomic_DNA"/>
</dbReference>
<dbReference type="PANTHER" id="PTHR42923">
    <property type="entry name" value="PROTOPORPHYRINOGEN OXIDASE"/>
    <property type="match status" value="1"/>
</dbReference>
<evidence type="ECO:0000259" key="1">
    <source>
        <dbReference type="Pfam" id="PF01593"/>
    </source>
</evidence>
<dbReference type="NCBIfam" id="TIGR03467">
    <property type="entry name" value="HpnE"/>
    <property type="match status" value="1"/>
</dbReference>
<dbReference type="Gene3D" id="3.50.50.60">
    <property type="entry name" value="FAD/NAD(P)-binding domain"/>
    <property type="match status" value="1"/>
</dbReference>